<dbReference type="InterPro" id="IPR003695">
    <property type="entry name" value="Ppx_GppA_N"/>
</dbReference>
<dbReference type="AlphaFoldDB" id="A0AAU8FFU6"/>
<sequence>MKFAAIDIGSNGARMQISSVLHDDGISRFKKVEYVRFPLRLGHDVFTQGRITPQSEDRMMKLMLAYQLLMELHEVDDFMACSTSAMREAANGQEVRDHIEQRTGIHIQIIDGQKEAELVNNVVVQSLGDGQYIHIDVGGGSTELNLYQDRQKIKAKSFKLGSVRLLEGKESKNAWLKIKEWINQNVDYSRPIQAVGTGGNINKLFDLSSKLTESSTSLEEIQRMRDYIDQFSLTDRINKLQLNPDRADVIVPAGDIYISAMRWAGANVIHVPDLGLKDGMLQLLYERACRKKRPETQALYLVKFTHPATTRPVRGPSPSICGYVP</sequence>
<dbReference type="Gene3D" id="3.30.420.40">
    <property type="match status" value="1"/>
</dbReference>
<dbReference type="PANTHER" id="PTHR30005">
    <property type="entry name" value="EXOPOLYPHOSPHATASE"/>
    <property type="match status" value="1"/>
</dbReference>
<dbReference type="EMBL" id="CP159289">
    <property type="protein sequence ID" value="XCH22495.1"/>
    <property type="molecule type" value="Genomic_DNA"/>
</dbReference>
<dbReference type="PANTHER" id="PTHR30005:SF0">
    <property type="entry name" value="RETROGRADE REGULATION PROTEIN 2"/>
    <property type="match status" value="1"/>
</dbReference>
<dbReference type="SUPFAM" id="SSF53067">
    <property type="entry name" value="Actin-like ATPase domain"/>
    <property type="match status" value="2"/>
</dbReference>
<evidence type="ECO:0000313" key="2">
    <source>
        <dbReference type="EMBL" id="XCH22495.1"/>
    </source>
</evidence>
<dbReference type="InterPro" id="IPR043129">
    <property type="entry name" value="ATPase_NBD"/>
</dbReference>
<name>A0AAU8FFU6_9BACT</name>
<dbReference type="InterPro" id="IPR050273">
    <property type="entry name" value="GppA/Ppx_hydrolase"/>
</dbReference>
<organism evidence="2">
    <name type="scientific">Dyadobacter sp. 676</name>
    <dbReference type="NCBI Taxonomy" id="3088362"/>
    <lineage>
        <taxon>Bacteria</taxon>
        <taxon>Pseudomonadati</taxon>
        <taxon>Bacteroidota</taxon>
        <taxon>Cytophagia</taxon>
        <taxon>Cytophagales</taxon>
        <taxon>Spirosomataceae</taxon>
        <taxon>Dyadobacter</taxon>
    </lineage>
</organism>
<protein>
    <submittedName>
        <fullName evidence="2">Phosphatase</fullName>
    </submittedName>
</protein>
<proteinExistence type="predicted"/>
<feature type="domain" description="Ppx/GppA phosphatase N-terminal" evidence="1">
    <location>
        <begin position="29"/>
        <end position="281"/>
    </location>
</feature>
<dbReference type="GO" id="GO:0016462">
    <property type="term" value="F:pyrophosphatase activity"/>
    <property type="evidence" value="ECO:0007669"/>
    <property type="project" value="TreeGrafter"/>
</dbReference>
<reference evidence="2" key="1">
    <citation type="submission" date="2024-06" db="EMBL/GenBank/DDBJ databases">
        <title>Sequencing and assembly of the genome of Dyadobacter sp. strain 676, a symbiont of Cyamopsis tetragonoloba.</title>
        <authorList>
            <person name="Guro P."/>
            <person name="Sazanova A."/>
            <person name="Kuznetsova I."/>
            <person name="Belimov A."/>
            <person name="Safronova V."/>
        </authorList>
    </citation>
    <scope>NUCLEOTIDE SEQUENCE</scope>
    <source>
        <strain evidence="2">676</strain>
    </source>
</reference>
<dbReference type="RefSeq" id="WP_353717826.1">
    <property type="nucleotide sequence ID" value="NZ_CP159289.1"/>
</dbReference>
<dbReference type="Pfam" id="PF02541">
    <property type="entry name" value="Ppx-GppA"/>
    <property type="match status" value="1"/>
</dbReference>
<accession>A0AAU8FFU6</accession>
<evidence type="ECO:0000259" key="1">
    <source>
        <dbReference type="Pfam" id="PF02541"/>
    </source>
</evidence>
<dbReference type="CDD" id="cd24006">
    <property type="entry name" value="ASKHA_NBD_PPX_GppA"/>
    <property type="match status" value="1"/>
</dbReference>
<dbReference type="Gene3D" id="3.30.420.150">
    <property type="entry name" value="Exopolyphosphatase. Domain 2"/>
    <property type="match status" value="1"/>
</dbReference>
<gene>
    <name evidence="2" type="ORF">ABV298_19370</name>
</gene>